<dbReference type="Proteomes" id="UP000744438">
    <property type="component" value="Unassembled WGS sequence"/>
</dbReference>
<protein>
    <submittedName>
        <fullName evidence="1">Uncharacterized protein</fullName>
    </submittedName>
</protein>
<comment type="caution">
    <text evidence="1">The sequence shown here is derived from an EMBL/GenBank/DDBJ whole genome shotgun (WGS) entry which is preliminary data.</text>
</comment>
<reference evidence="1" key="1">
    <citation type="submission" date="2020-10" db="EMBL/GenBank/DDBJ databases">
        <title>Microbiome of the Black Sea water column analyzed by genome centric metagenomics.</title>
        <authorList>
            <person name="Cabello-Yeves P.J."/>
            <person name="Callieri C."/>
            <person name="Picazo A."/>
            <person name="Mehrshad M."/>
            <person name="Haro-Moreno J.M."/>
            <person name="Roda-Garcia J."/>
            <person name="Dzembekova N."/>
            <person name="Slabakova V."/>
            <person name="Slabakova N."/>
            <person name="Moncheva S."/>
            <person name="Rodriguez-Valera F."/>
        </authorList>
    </citation>
    <scope>NUCLEOTIDE SEQUENCE</scope>
    <source>
        <strain evidence="1">BS307-5m-G49</strain>
    </source>
</reference>
<dbReference type="SUPFAM" id="SSF159245">
    <property type="entry name" value="AttH-like"/>
    <property type="match status" value="1"/>
</dbReference>
<evidence type="ECO:0000313" key="1">
    <source>
        <dbReference type="EMBL" id="MBL6811719.1"/>
    </source>
</evidence>
<name>A0A937HWJ7_9GAMM</name>
<dbReference type="AlphaFoldDB" id="A0A937HWJ7"/>
<sequence>MITKADDYPIHQLPHPVSEVGTERNFYDRYFFNGYSKKEDFYFAAVLCLYPNLNIMDASFTLAVDGKQHNIRTSRILGLERLNTKVGPIEVKVLEPLEKLSVELTNNDSDITAKLEFTKRFEPMQEPNMTLFNGPRKIMDTCRLTQHGNWSGEIKIKDEVIKISPKEFIGTRDRSWGVRPVGAGDSQPMVPFEMPQFFWLWAPVHFDDLATHIYYVDNEKGEADNAFAKIQFDDGKEQSNFVSHQKSISYKPKTRRVESLSLNLKTSQEDLFEFHITPKVNMFMCGLGYMHPDWGHGQFKGELETHYDTYDLNEDPQDPPFLHIQSLCEVKLKTPEKELQGRGVLEQLFLGPHEPSGFKDLFDKP</sequence>
<proteinExistence type="predicted"/>
<dbReference type="EMBL" id="JADHQC010000009">
    <property type="protein sequence ID" value="MBL6811719.1"/>
    <property type="molecule type" value="Genomic_DNA"/>
</dbReference>
<accession>A0A937HWJ7</accession>
<evidence type="ECO:0000313" key="2">
    <source>
        <dbReference type="Proteomes" id="UP000744438"/>
    </source>
</evidence>
<gene>
    <name evidence="1" type="ORF">ISQ63_02410</name>
</gene>
<organism evidence="1 2">
    <name type="scientific">SAR86 cluster bacterium</name>
    <dbReference type="NCBI Taxonomy" id="2030880"/>
    <lineage>
        <taxon>Bacteria</taxon>
        <taxon>Pseudomonadati</taxon>
        <taxon>Pseudomonadota</taxon>
        <taxon>Gammaproteobacteria</taxon>
        <taxon>SAR86 cluster</taxon>
    </lineage>
</organism>